<feature type="region of interest" description="Disordered" evidence="1">
    <location>
        <begin position="316"/>
        <end position="340"/>
    </location>
</feature>
<keyword evidence="2" id="KW-0472">Membrane</keyword>
<evidence type="ECO:0000256" key="2">
    <source>
        <dbReference type="SAM" id="Phobius"/>
    </source>
</evidence>
<dbReference type="AlphaFoldDB" id="E1F5W3"/>
<keyword evidence="2" id="KW-1133">Transmembrane helix</keyword>
<proteinExistence type="predicted"/>
<comment type="caution">
    <text evidence="3">The sequence shown here is derived from an EMBL/GenBank/DDBJ whole genome shotgun (WGS) entry which is preliminary data.</text>
</comment>
<accession>E1F5W3</accession>
<dbReference type="VEuPathDB" id="GiardiaDB:GLP15_274"/>
<reference evidence="3 4" key="1">
    <citation type="journal article" date="2010" name="BMC Genomics">
        <title>Genome analysis and comparative genomics of a Giardia intestinalis assemblage E isolate.</title>
        <authorList>
            <person name="Jerlstrom-Hultqvist J."/>
            <person name="Franzen O."/>
            <person name="Ankarklev J."/>
            <person name="Xu F."/>
            <person name="Nohynkova E."/>
            <person name="Andersson J.O."/>
            <person name="Svard S.G."/>
            <person name="Andersson B."/>
        </authorList>
    </citation>
    <scope>NUCLEOTIDE SEQUENCE [LARGE SCALE GENOMIC DNA]</scope>
    <source>
        <strain evidence="3 4">P15</strain>
    </source>
</reference>
<dbReference type="Proteomes" id="UP000008974">
    <property type="component" value="Unassembled WGS sequence"/>
</dbReference>
<feature type="transmembrane region" description="Helical" evidence="2">
    <location>
        <begin position="213"/>
        <end position="232"/>
    </location>
</feature>
<feature type="transmembrane region" description="Helical" evidence="2">
    <location>
        <begin position="428"/>
        <end position="452"/>
    </location>
</feature>
<dbReference type="EMBL" id="ACVC01000193">
    <property type="protein sequence ID" value="EFO62134.1"/>
    <property type="molecule type" value="Genomic_DNA"/>
</dbReference>
<dbReference type="OrthoDB" id="10253887at2759"/>
<sequence length="605" mass="68041">MESSKSLHSQTIDALLAVLVLWTLLSNVYKTLVLPFLDNSSITSASTMTEKLGVYPLFFMSNWLDDLFLILFGARFYLKLKHRCKSTTAPIILLLILFLDSCLVFLPYSVIFLSYDMPQGKDIGLFVIAWLYFGNFIPFIDPYTYNFAWLPALLFQCQIIMTLIYCVSAAREISLVSVLFVAMGISLFVYVVLSAICYFSLTLTVEFFTPVVFHNPLAVFHNFSLGFLISYMTDDKRHSYLKINCHGKPSTHGPGRMDCFNSSVPLPKESRHIDEGDAAQRPTDAVPVFSPCDPVIPPDQLADPVGSQALTLCLSPERQPDTTSSSSPNGEKHAEQSTKQRVKFCCPRKVRHTEPILPQINPQTGNNESCGSARFAQSTMDAAFWHPGAARHRQRCKLLCEKVTKEEGQWLSAKLYSLTHNHRRFGDVLAIIPIMTIYGTFTALGTETGVIYNQVLDETSAAYKNDPNVASYIVLLLARIMVPVMFSAALYYIMISSTYALEWLMHRVFLTWIGKSALPILYIQPVIISLISSNIGAIKIGPYSISIFLLYLLGGVFVCILIGTCMNTLMEELVKTVMNKSWSSFDRYKASLIAKRYRRQLNGER</sequence>
<feature type="transmembrane region" description="Helical" evidence="2">
    <location>
        <begin position="90"/>
        <end position="115"/>
    </location>
</feature>
<feature type="transmembrane region" description="Helical" evidence="2">
    <location>
        <begin position="516"/>
        <end position="537"/>
    </location>
</feature>
<organism evidence="3 4">
    <name type="scientific">Giardia intestinalis (strain P15)</name>
    <name type="common">Giardia lamblia</name>
    <dbReference type="NCBI Taxonomy" id="658858"/>
    <lineage>
        <taxon>Eukaryota</taxon>
        <taxon>Metamonada</taxon>
        <taxon>Diplomonadida</taxon>
        <taxon>Hexamitidae</taxon>
        <taxon>Giardiinae</taxon>
        <taxon>Giardia</taxon>
    </lineage>
</organism>
<evidence type="ECO:0000256" key="1">
    <source>
        <dbReference type="SAM" id="MobiDB-lite"/>
    </source>
</evidence>
<evidence type="ECO:0000313" key="3">
    <source>
        <dbReference type="EMBL" id="EFO62134.1"/>
    </source>
</evidence>
<feature type="transmembrane region" description="Helical" evidence="2">
    <location>
        <begin position="147"/>
        <end position="167"/>
    </location>
</feature>
<dbReference type="OMA" id="YALEWLM"/>
<keyword evidence="2" id="KW-0812">Transmembrane</keyword>
<feature type="transmembrane region" description="Helical" evidence="2">
    <location>
        <begin position="179"/>
        <end position="201"/>
    </location>
</feature>
<feature type="transmembrane region" description="Helical" evidence="2">
    <location>
        <begin position="54"/>
        <end position="78"/>
    </location>
</feature>
<evidence type="ECO:0000313" key="4">
    <source>
        <dbReference type="Proteomes" id="UP000008974"/>
    </source>
</evidence>
<name>E1F5W3_GIAIA</name>
<feature type="transmembrane region" description="Helical" evidence="2">
    <location>
        <begin position="472"/>
        <end position="495"/>
    </location>
</feature>
<protein>
    <submittedName>
        <fullName evidence="3">Uncharacterized protein</fullName>
    </submittedName>
</protein>
<gene>
    <name evidence="3" type="ORF">GLP15_274</name>
</gene>
<feature type="transmembrane region" description="Helical" evidence="2">
    <location>
        <begin position="543"/>
        <end position="570"/>
    </location>
</feature>